<keyword evidence="2" id="KW-1185">Reference proteome</keyword>
<name>A0A8X8IHW9_9BACT</name>
<evidence type="ECO:0000313" key="1">
    <source>
        <dbReference type="EMBL" id="SDX46112.1"/>
    </source>
</evidence>
<evidence type="ECO:0000313" key="2">
    <source>
        <dbReference type="Proteomes" id="UP000198711"/>
    </source>
</evidence>
<reference evidence="1 2" key="1">
    <citation type="submission" date="2016-10" db="EMBL/GenBank/DDBJ databases">
        <authorList>
            <person name="Varghese N."/>
            <person name="Submissions S."/>
        </authorList>
    </citation>
    <scope>NUCLEOTIDE SEQUENCE [LARGE SCALE GENOMIC DNA]</scope>
    <source>
        <strain evidence="1 2">DSM 25353</strain>
    </source>
</reference>
<accession>A0A8X8IHW9</accession>
<proteinExistence type="predicted"/>
<dbReference type="RefSeq" id="WP_092726224.1">
    <property type="nucleotide sequence ID" value="NZ_FNNO01000016.1"/>
</dbReference>
<dbReference type="Proteomes" id="UP000198711">
    <property type="component" value="Unassembled WGS sequence"/>
</dbReference>
<comment type="caution">
    <text evidence="1">The sequence shown here is derived from an EMBL/GenBank/DDBJ whole genome shotgun (WGS) entry which is preliminary data.</text>
</comment>
<protein>
    <submittedName>
        <fullName evidence="1">Uncharacterized protein</fullName>
    </submittedName>
</protein>
<sequence length="74" mass="8559">MNEKKIPNQQQVEIEKEYLNIMRTGNRKFSLNTEAKRVDWQHGETFELFSLFNNVNSGATSSDSYLTNNTCLNA</sequence>
<dbReference type="AlphaFoldDB" id="A0A8X8IHW9"/>
<dbReference type="EMBL" id="FNNO01000016">
    <property type="protein sequence ID" value="SDX46112.1"/>
    <property type="molecule type" value="Genomic_DNA"/>
</dbReference>
<gene>
    <name evidence="1" type="ORF">SAMN05444410_11684</name>
</gene>
<organism evidence="1 2">
    <name type="scientific">Hydrobacter penzbergensis</name>
    <dbReference type="NCBI Taxonomy" id="1235997"/>
    <lineage>
        <taxon>Bacteria</taxon>
        <taxon>Pseudomonadati</taxon>
        <taxon>Bacteroidota</taxon>
        <taxon>Chitinophagia</taxon>
        <taxon>Chitinophagales</taxon>
        <taxon>Chitinophagaceae</taxon>
        <taxon>Hydrobacter</taxon>
    </lineage>
</organism>